<dbReference type="RefSeq" id="WP_195872375.1">
    <property type="nucleotide sequence ID" value="NZ_JADOET010000015.1"/>
</dbReference>
<name>A0ABS0EKW7_9FLAO</name>
<dbReference type="EMBL" id="JADOET010000015">
    <property type="protein sequence ID" value="MBF8151116.1"/>
    <property type="molecule type" value="Genomic_DNA"/>
</dbReference>
<comment type="caution">
    <text evidence="7">The sequence shown here is derived from an EMBL/GenBank/DDBJ whole genome shotgun (WGS) entry which is preliminary data.</text>
</comment>
<evidence type="ECO:0000313" key="8">
    <source>
        <dbReference type="Proteomes" id="UP000611215"/>
    </source>
</evidence>
<dbReference type="InterPro" id="IPR026444">
    <property type="entry name" value="Secre_tail"/>
</dbReference>
<proteinExistence type="predicted"/>
<sequence length="809" mass="89605">MKKIYVLLFMLFYFAFSQAQIVDIPDANFKSALVNDIIADFDGDGVPDGDVDTNDDGEIQVSEAEAVISLEVSQTYSTSLEGLNSFVNLKTFYMNSAYNISSIEINALSQLENLIITGTDLISTLDLSGNPMLKELKLAGIGLTSLDVSQNPNLVWFDASSNDLSEIDVSNNLLLEYLDVSLNLIENLNVSSLANLESLGCNNNTISSLNILGCTSLNRLACFTNQLTELDISENPNLQYLTCYNNQIGSLDFSLNPELIELKASTNQLTTLDFSQNPNLSKLIVDHNNLTSINIKNGDAFDYHWSEAWNTLVFSSNPNLEYICADESEISKIVARLDSSNMNNCTVSSYCTFVPGGEYYSISGNNTLDLENDGCDILDTFYPNLKFEVSNDISIHSLISGNDGSYFLPVLAGNHTITPQFNGSSYFSVSPSSLVVDFPSDTSPVIQDFCIAPNGDYSDLEVYVTPLTEARPGFDANYKITYKNVGSVVLSGDVTMAFNDDLMDLLSSNPAPDSQTTGQLLWNYTDLLPFESRSVFFKMNLNTPTDSEFPLFGDDILNFAAVISPVIGDETEGDNSFQLNQAIVNSYDPNDITCLEGATIELEEVGDFLHYIIRFENTGSASAVNVVVKNKLNSFKLDVDSMIPLEGSHSFYTRRTGYETVEFVFENINLPFDDDNNDGYVVFKIKTLTNLQLGDYISNRAEIYFDFNAPIITNTAITTVEENLSIDENDFKSKIKLYPNPVNDNLFVESKNGIESIAFYDINGRLLQNTVLIQNKFETELSLVKLNSGVYFVEIVSKKGKIVKKIIKE</sequence>
<keyword evidence="3" id="KW-0677">Repeat</keyword>
<dbReference type="PANTHER" id="PTHR47566">
    <property type="match status" value="1"/>
</dbReference>
<organism evidence="7 8">
    <name type="scientific">Winogradskyella marina</name>
    <dbReference type="NCBI Taxonomy" id="2785530"/>
    <lineage>
        <taxon>Bacteria</taxon>
        <taxon>Pseudomonadati</taxon>
        <taxon>Bacteroidota</taxon>
        <taxon>Flavobacteriia</taxon>
        <taxon>Flavobacteriales</taxon>
        <taxon>Flavobacteriaceae</taxon>
        <taxon>Winogradskyella</taxon>
    </lineage>
</organism>
<dbReference type="Pfam" id="PF24595">
    <property type="entry name" value="DUF7619"/>
    <property type="match status" value="1"/>
</dbReference>
<feature type="domain" description="DUF7619" evidence="6">
    <location>
        <begin position="588"/>
        <end position="719"/>
    </location>
</feature>
<evidence type="ECO:0000259" key="5">
    <source>
        <dbReference type="Pfam" id="PF18962"/>
    </source>
</evidence>
<feature type="domain" description="Secretion system C-terminal sorting" evidence="5">
    <location>
        <begin position="737"/>
        <end position="807"/>
    </location>
</feature>
<feature type="chain" id="PRO_5047288990" evidence="4">
    <location>
        <begin position="20"/>
        <end position="809"/>
    </location>
</feature>
<keyword evidence="2 4" id="KW-0732">Signal</keyword>
<dbReference type="NCBIfam" id="TIGR04183">
    <property type="entry name" value="Por_Secre_tail"/>
    <property type="match status" value="1"/>
</dbReference>
<evidence type="ECO:0000256" key="4">
    <source>
        <dbReference type="SAM" id="SignalP"/>
    </source>
</evidence>
<evidence type="ECO:0000256" key="2">
    <source>
        <dbReference type="ARBA" id="ARBA00022729"/>
    </source>
</evidence>
<accession>A0ABS0EKW7</accession>
<dbReference type="InterPro" id="IPR032675">
    <property type="entry name" value="LRR_dom_sf"/>
</dbReference>
<dbReference type="Proteomes" id="UP000611215">
    <property type="component" value="Unassembled WGS sequence"/>
</dbReference>
<keyword evidence="8" id="KW-1185">Reference proteome</keyword>
<evidence type="ECO:0000256" key="3">
    <source>
        <dbReference type="ARBA" id="ARBA00022737"/>
    </source>
</evidence>
<evidence type="ECO:0000313" key="7">
    <source>
        <dbReference type="EMBL" id="MBF8151116.1"/>
    </source>
</evidence>
<feature type="signal peptide" evidence="4">
    <location>
        <begin position="1"/>
        <end position="19"/>
    </location>
</feature>
<protein>
    <submittedName>
        <fullName evidence="7">T9SS type A sorting domain-containing protein</fullName>
    </submittedName>
</protein>
<dbReference type="SUPFAM" id="SSF52058">
    <property type="entry name" value="L domain-like"/>
    <property type="match status" value="1"/>
</dbReference>
<reference evidence="7 8" key="1">
    <citation type="submission" date="2020-11" db="EMBL/GenBank/DDBJ databases">
        <title>Winogradskyella marina sp. nov., isolated from marine sediment.</title>
        <authorList>
            <person name="Bo J."/>
            <person name="Wang S."/>
            <person name="Song X."/>
            <person name="Du Z."/>
        </authorList>
    </citation>
    <scope>NUCLEOTIDE SEQUENCE [LARGE SCALE GENOMIC DNA]</scope>
    <source>
        <strain evidence="7 8">F6397</strain>
    </source>
</reference>
<keyword evidence="1" id="KW-0433">Leucine-rich repeat</keyword>
<dbReference type="PANTHER" id="PTHR47566:SF1">
    <property type="entry name" value="PROTEIN NUD1"/>
    <property type="match status" value="1"/>
</dbReference>
<dbReference type="InterPro" id="IPR052574">
    <property type="entry name" value="CDIRP"/>
</dbReference>
<evidence type="ECO:0000256" key="1">
    <source>
        <dbReference type="ARBA" id="ARBA00022614"/>
    </source>
</evidence>
<dbReference type="InterPro" id="IPR055353">
    <property type="entry name" value="DUF7619"/>
</dbReference>
<evidence type="ECO:0000259" key="6">
    <source>
        <dbReference type="Pfam" id="PF24595"/>
    </source>
</evidence>
<dbReference type="Gene3D" id="3.80.10.10">
    <property type="entry name" value="Ribonuclease Inhibitor"/>
    <property type="match status" value="1"/>
</dbReference>
<dbReference type="Pfam" id="PF18962">
    <property type="entry name" value="Por_Secre_tail"/>
    <property type="match status" value="1"/>
</dbReference>
<gene>
    <name evidence="7" type="ORF">ITJ86_14495</name>
</gene>